<dbReference type="PANTHER" id="PTHR36151">
    <property type="entry name" value="BLR2777 PROTEIN"/>
    <property type="match status" value="1"/>
</dbReference>
<protein>
    <recommendedName>
        <fullName evidence="1">ER-bound oxygenase mpaB/mpaB'/Rubber oxygenase catalytic domain-containing protein</fullName>
    </recommendedName>
</protein>
<dbReference type="Pfam" id="PF09995">
    <property type="entry name" value="MPAB_Lcp_cat"/>
    <property type="match status" value="1"/>
</dbReference>
<dbReference type="InterPro" id="IPR018713">
    <property type="entry name" value="MPAB/Lcp_cat_dom"/>
</dbReference>
<dbReference type="AlphaFoldDB" id="A0A917BDR2"/>
<name>A0A917BDR2_9MICO</name>
<dbReference type="RefSeq" id="WP_372435817.1">
    <property type="nucleotide sequence ID" value="NZ_BMGP01000007.1"/>
</dbReference>
<evidence type="ECO:0000313" key="3">
    <source>
        <dbReference type="Proteomes" id="UP000598775"/>
    </source>
</evidence>
<evidence type="ECO:0000313" key="2">
    <source>
        <dbReference type="EMBL" id="GGF39113.1"/>
    </source>
</evidence>
<dbReference type="GO" id="GO:0016491">
    <property type="term" value="F:oxidoreductase activity"/>
    <property type="evidence" value="ECO:0007669"/>
    <property type="project" value="InterPro"/>
</dbReference>
<reference evidence="2 3" key="1">
    <citation type="journal article" date="2014" name="Int. J. Syst. Evol. Microbiol.">
        <title>Complete genome sequence of Corynebacterium casei LMG S-19264T (=DSM 44701T), isolated from a smear-ripened cheese.</title>
        <authorList>
            <consortium name="US DOE Joint Genome Institute (JGI-PGF)"/>
            <person name="Walter F."/>
            <person name="Albersmeier A."/>
            <person name="Kalinowski J."/>
            <person name="Ruckert C."/>
        </authorList>
    </citation>
    <scope>NUCLEOTIDE SEQUENCE [LARGE SCALE GENOMIC DNA]</scope>
    <source>
        <strain evidence="2 3">CGMCC 1.12976</strain>
    </source>
</reference>
<keyword evidence="3" id="KW-1185">Reference proteome</keyword>
<dbReference type="Proteomes" id="UP000598775">
    <property type="component" value="Unassembled WGS sequence"/>
</dbReference>
<gene>
    <name evidence="2" type="ORF">GCM10011399_34990</name>
</gene>
<sequence length="315" mass="33845">MSIFPDSMRNRLRSTFTGQLDGPPDWVLALDTGDDAGFFAPDSATWAVHGQTATIVAGVRALLMQSLHPGALAGVHDWSRYKEDPLGRLAGTIRWIFTVTYADTATAIDASNWVLKLHERVVGRYIDAQGRDRPYAANDSELLSWVHLAFTDSFLATAKLWSSPIPGGPDAYVREWAKAGELMGVPNPPRSEAELQSQLRAFLTSGTLKSDERVAETVRFLRRPPLARSMMPGYGILFAGAVSSIAPEYRRMLGLNPARIAHLLPTVAATNLVLKVIGNMLGTGPGPSELAARRRLARLAAAGAADAAAVSTSAA</sequence>
<proteinExistence type="predicted"/>
<comment type="caution">
    <text evidence="2">The sequence shown here is derived from an EMBL/GenBank/DDBJ whole genome shotgun (WGS) entry which is preliminary data.</text>
</comment>
<accession>A0A917BDR2</accession>
<organism evidence="2 3">
    <name type="scientific">Subtercola lobariae</name>
    <dbReference type="NCBI Taxonomy" id="1588641"/>
    <lineage>
        <taxon>Bacteria</taxon>
        <taxon>Bacillati</taxon>
        <taxon>Actinomycetota</taxon>
        <taxon>Actinomycetes</taxon>
        <taxon>Micrococcales</taxon>
        <taxon>Microbacteriaceae</taxon>
        <taxon>Subtercola</taxon>
    </lineage>
</organism>
<dbReference type="EMBL" id="BMGP01000007">
    <property type="protein sequence ID" value="GGF39113.1"/>
    <property type="molecule type" value="Genomic_DNA"/>
</dbReference>
<evidence type="ECO:0000259" key="1">
    <source>
        <dbReference type="Pfam" id="PF09995"/>
    </source>
</evidence>
<dbReference type="PANTHER" id="PTHR36151:SF3">
    <property type="entry name" value="ER-BOUND OXYGENASE MPAB_MPAB'_RUBBER OXYGENASE CATALYTIC DOMAIN-CONTAINING PROTEIN"/>
    <property type="match status" value="1"/>
</dbReference>
<feature type="domain" description="ER-bound oxygenase mpaB/mpaB'/Rubber oxygenase catalytic" evidence="1">
    <location>
        <begin position="46"/>
        <end position="258"/>
    </location>
</feature>